<dbReference type="InterPro" id="IPR011008">
    <property type="entry name" value="Dimeric_a/b-barrel"/>
</dbReference>
<dbReference type="EMBL" id="CP012670">
    <property type="protein sequence ID" value="AUX20213.1"/>
    <property type="molecule type" value="Genomic_DNA"/>
</dbReference>
<dbReference type="RefSeq" id="WP_207213770.1">
    <property type="nucleotide sequence ID" value="NZ_CP012670.1"/>
</dbReference>
<evidence type="ECO:0000313" key="2">
    <source>
        <dbReference type="Proteomes" id="UP000295781"/>
    </source>
</evidence>
<reference evidence="1 2" key="1">
    <citation type="submission" date="2015-09" db="EMBL/GenBank/DDBJ databases">
        <title>Sorangium comparison.</title>
        <authorList>
            <person name="Zaburannyi N."/>
            <person name="Bunk B."/>
            <person name="Overmann J."/>
            <person name="Mueller R."/>
        </authorList>
    </citation>
    <scope>NUCLEOTIDE SEQUENCE [LARGE SCALE GENOMIC DNA]</scope>
    <source>
        <strain evidence="1 2">So ceGT47</strain>
    </source>
</reference>
<organism evidence="1 2">
    <name type="scientific">Sorangium cellulosum</name>
    <name type="common">Polyangium cellulosum</name>
    <dbReference type="NCBI Taxonomy" id="56"/>
    <lineage>
        <taxon>Bacteria</taxon>
        <taxon>Pseudomonadati</taxon>
        <taxon>Myxococcota</taxon>
        <taxon>Polyangia</taxon>
        <taxon>Polyangiales</taxon>
        <taxon>Polyangiaceae</taxon>
        <taxon>Sorangium</taxon>
    </lineage>
</organism>
<protein>
    <recommendedName>
        <fullName evidence="3">ABM domain-containing protein</fullName>
    </recommendedName>
</protein>
<accession>A0A4P2PUY2</accession>
<dbReference type="AlphaFoldDB" id="A0A4P2PUY2"/>
<evidence type="ECO:0008006" key="3">
    <source>
        <dbReference type="Google" id="ProtNLM"/>
    </source>
</evidence>
<evidence type="ECO:0000313" key="1">
    <source>
        <dbReference type="EMBL" id="AUX20213.1"/>
    </source>
</evidence>
<dbReference type="SUPFAM" id="SSF54909">
    <property type="entry name" value="Dimeric alpha+beta barrel"/>
    <property type="match status" value="1"/>
</dbReference>
<name>A0A4P2PUY2_SORCE</name>
<gene>
    <name evidence="1" type="ORF">SOCEGT47_006780</name>
</gene>
<proteinExistence type="predicted"/>
<sequence>MGYLVIACYRPKPGKGAELLAAVRDHLPILRGEGLATGRASIVMRASDGTLVELFEWASKEAVDRAHSNPAVLDLWKRFSEAAEYVRLRDIQETSDLFAHFEPVDDAGDHAMALSSADPGAGRAG</sequence>
<dbReference type="Proteomes" id="UP000295781">
    <property type="component" value="Chromosome"/>
</dbReference>